<organism evidence="3 4">
    <name type="scientific">Pythium oligandrum</name>
    <name type="common">Mycoparasitic fungus</name>
    <dbReference type="NCBI Taxonomy" id="41045"/>
    <lineage>
        <taxon>Eukaryota</taxon>
        <taxon>Sar</taxon>
        <taxon>Stramenopiles</taxon>
        <taxon>Oomycota</taxon>
        <taxon>Peronosporomycetes</taxon>
        <taxon>Pythiales</taxon>
        <taxon>Pythiaceae</taxon>
        <taxon>Pythium</taxon>
    </lineage>
</organism>
<reference evidence="3" key="1">
    <citation type="submission" date="2019-03" db="EMBL/GenBank/DDBJ databases">
        <title>Long read genome sequence of the mycoparasitic Pythium oligandrum ATCC 38472 isolated from sugarbeet rhizosphere.</title>
        <authorList>
            <person name="Gaulin E."/>
        </authorList>
    </citation>
    <scope>NUCLEOTIDE SEQUENCE</scope>
    <source>
        <strain evidence="3">ATCC 38472_TT</strain>
    </source>
</reference>
<accession>A0A8K1FGE8</accession>
<keyword evidence="4" id="KW-1185">Reference proteome</keyword>
<dbReference type="InterPro" id="IPR001683">
    <property type="entry name" value="PX_dom"/>
</dbReference>
<gene>
    <name evidence="3" type="ORF">Poli38472_005303</name>
</gene>
<dbReference type="SUPFAM" id="SSF64268">
    <property type="entry name" value="PX domain"/>
    <property type="match status" value="1"/>
</dbReference>
<protein>
    <recommendedName>
        <fullName evidence="2">PX domain-containing protein</fullName>
    </recommendedName>
</protein>
<dbReference type="Pfam" id="PF00787">
    <property type="entry name" value="PX"/>
    <property type="match status" value="1"/>
</dbReference>
<feature type="domain" description="PX" evidence="2">
    <location>
        <begin position="42"/>
        <end position="178"/>
    </location>
</feature>
<dbReference type="CDD" id="cd06093">
    <property type="entry name" value="PX_domain"/>
    <property type="match status" value="1"/>
</dbReference>
<dbReference type="OrthoDB" id="76516at2759"/>
<dbReference type="Gene3D" id="3.30.1520.10">
    <property type="entry name" value="Phox-like domain"/>
    <property type="match status" value="1"/>
</dbReference>
<dbReference type="Proteomes" id="UP000794436">
    <property type="component" value="Unassembled WGS sequence"/>
</dbReference>
<feature type="region of interest" description="Disordered" evidence="1">
    <location>
        <begin position="218"/>
        <end position="288"/>
    </location>
</feature>
<name>A0A8K1FGE8_PYTOL</name>
<dbReference type="EMBL" id="SPLM01000073">
    <property type="protein sequence ID" value="TMW62685.1"/>
    <property type="molecule type" value="Genomic_DNA"/>
</dbReference>
<dbReference type="GO" id="GO:0035091">
    <property type="term" value="F:phosphatidylinositol binding"/>
    <property type="evidence" value="ECO:0007669"/>
    <property type="project" value="InterPro"/>
</dbReference>
<evidence type="ECO:0000313" key="3">
    <source>
        <dbReference type="EMBL" id="TMW62685.1"/>
    </source>
</evidence>
<feature type="compositionally biased region" description="Polar residues" evidence="1">
    <location>
        <begin position="240"/>
        <end position="252"/>
    </location>
</feature>
<proteinExistence type="predicted"/>
<dbReference type="InterPro" id="IPR036871">
    <property type="entry name" value="PX_dom_sf"/>
</dbReference>
<evidence type="ECO:0000256" key="1">
    <source>
        <dbReference type="SAM" id="MobiDB-lite"/>
    </source>
</evidence>
<comment type="caution">
    <text evidence="3">The sequence shown here is derived from an EMBL/GenBank/DDBJ whole genome shotgun (WGS) entry which is preliminary data.</text>
</comment>
<evidence type="ECO:0000313" key="4">
    <source>
        <dbReference type="Proteomes" id="UP000794436"/>
    </source>
</evidence>
<dbReference type="AlphaFoldDB" id="A0A8K1FGE8"/>
<evidence type="ECO:0000259" key="2">
    <source>
        <dbReference type="PROSITE" id="PS50195"/>
    </source>
</evidence>
<dbReference type="PROSITE" id="PS50195">
    <property type="entry name" value="PX"/>
    <property type="match status" value="1"/>
</dbReference>
<feature type="compositionally biased region" description="Acidic residues" evidence="1">
    <location>
        <begin position="218"/>
        <end position="231"/>
    </location>
</feature>
<sequence>MASLTSVVVRKNGLYGGADKRPMVMGGTAIERSMMSMGSIAIYNVKPVMTKGLYSKEHKRYTLYAVHVQNAITGRSWVVHRRYTDFMVLQTLVNEHFEQVRAVFPKLHTLVNDLYFPPKHKISSNTGRVVQHRCTAFLEYLVTLHRLLISQCYMEQLHVSETGSSIMRGFLGSTNVNQASHNASYTIPTPILQCKLVAADRATVNQCGTLKTVLEDDLEYEDCEEEEEEEEVPVRESELSAFSDSDSHTTASDLEDVHDSPMRKPRRQRSTKKESRQPGFLSVLVRRS</sequence>